<comment type="caution">
    <text evidence="2">The sequence shown here is derived from an EMBL/GenBank/DDBJ whole genome shotgun (WGS) entry which is preliminary data.</text>
</comment>
<sequence>MKFKINFLWALALVSLVLASDNIDKKNENSMLNPKTNGRSIYDAYYKSFFGSYEKDYYKYVKKYYKHLYYPYNYGYYYYPVVYRTYGYDYKPREYKYKKTNYGYVPY</sequence>
<name>A0A813M5Y3_9BILA</name>
<keyword evidence="3" id="KW-1185">Reference proteome</keyword>
<dbReference type="AlphaFoldDB" id="A0A813M5Y3"/>
<evidence type="ECO:0000313" key="2">
    <source>
        <dbReference type="EMBL" id="CAF0704133.1"/>
    </source>
</evidence>
<evidence type="ECO:0000313" key="3">
    <source>
        <dbReference type="Proteomes" id="UP000663879"/>
    </source>
</evidence>
<dbReference type="Proteomes" id="UP000663879">
    <property type="component" value="Unassembled WGS sequence"/>
</dbReference>
<protein>
    <submittedName>
        <fullName evidence="2">Uncharacterized protein</fullName>
    </submittedName>
</protein>
<feature type="signal peptide" evidence="1">
    <location>
        <begin position="1"/>
        <end position="19"/>
    </location>
</feature>
<reference evidence="2" key="1">
    <citation type="submission" date="2021-02" db="EMBL/GenBank/DDBJ databases">
        <authorList>
            <person name="Nowell W R."/>
        </authorList>
    </citation>
    <scope>NUCLEOTIDE SEQUENCE</scope>
    <source>
        <strain evidence="2">Ploen Becks lab</strain>
    </source>
</reference>
<evidence type="ECO:0000256" key="1">
    <source>
        <dbReference type="SAM" id="SignalP"/>
    </source>
</evidence>
<proteinExistence type="predicted"/>
<dbReference type="EMBL" id="CAJNOC010000005">
    <property type="protein sequence ID" value="CAF0704133.1"/>
    <property type="molecule type" value="Genomic_DNA"/>
</dbReference>
<gene>
    <name evidence="2" type="ORF">OXX778_LOCUS116</name>
</gene>
<keyword evidence="1" id="KW-0732">Signal</keyword>
<accession>A0A813M5Y3</accession>
<feature type="chain" id="PRO_5032539037" evidence="1">
    <location>
        <begin position="20"/>
        <end position="107"/>
    </location>
</feature>
<organism evidence="2 3">
    <name type="scientific">Brachionus calyciflorus</name>
    <dbReference type="NCBI Taxonomy" id="104777"/>
    <lineage>
        <taxon>Eukaryota</taxon>
        <taxon>Metazoa</taxon>
        <taxon>Spiralia</taxon>
        <taxon>Gnathifera</taxon>
        <taxon>Rotifera</taxon>
        <taxon>Eurotatoria</taxon>
        <taxon>Monogononta</taxon>
        <taxon>Pseudotrocha</taxon>
        <taxon>Ploima</taxon>
        <taxon>Brachionidae</taxon>
        <taxon>Brachionus</taxon>
    </lineage>
</organism>